<keyword evidence="1" id="KW-1133">Transmembrane helix</keyword>
<protein>
    <submittedName>
        <fullName evidence="2">Uncharacterized protein</fullName>
    </submittedName>
</protein>
<dbReference type="STRING" id="1227549.SAMN05444007_11512"/>
<gene>
    <name evidence="2" type="ORF">SAMN05444007_11512</name>
</gene>
<dbReference type="Proteomes" id="UP000199379">
    <property type="component" value="Unassembled WGS sequence"/>
</dbReference>
<reference evidence="2 3" key="1">
    <citation type="submission" date="2016-10" db="EMBL/GenBank/DDBJ databases">
        <authorList>
            <person name="de Groot N.N."/>
        </authorList>
    </citation>
    <scope>NUCLEOTIDE SEQUENCE [LARGE SCALE GENOMIC DNA]</scope>
    <source>
        <strain evidence="2 3">DSM 29340</strain>
    </source>
</reference>
<dbReference type="EMBL" id="FNYD01000015">
    <property type="protein sequence ID" value="SEK05607.1"/>
    <property type="molecule type" value="Genomic_DNA"/>
</dbReference>
<evidence type="ECO:0000313" key="2">
    <source>
        <dbReference type="EMBL" id="SEK05607.1"/>
    </source>
</evidence>
<keyword evidence="1" id="KW-0472">Membrane</keyword>
<organism evidence="2 3">
    <name type="scientific">Cribrihabitans marinus</name>
    <dbReference type="NCBI Taxonomy" id="1227549"/>
    <lineage>
        <taxon>Bacteria</taxon>
        <taxon>Pseudomonadati</taxon>
        <taxon>Pseudomonadota</taxon>
        <taxon>Alphaproteobacteria</taxon>
        <taxon>Rhodobacterales</taxon>
        <taxon>Paracoccaceae</taxon>
        <taxon>Cribrihabitans</taxon>
    </lineage>
</organism>
<keyword evidence="3" id="KW-1185">Reference proteome</keyword>
<keyword evidence="1" id="KW-0812">Transmembrane</keyword>
<evidence type="ECO:0000256" key="1">
    <source>
        <dbReference type="SAM" id="Phobius"/>
    </source>
</evidence>
<proteinExistence type="predicted"/>
<evidence type="ECO:0000313" key="3">
    <source>
        <dbReference type="Proteomes" id="UP000199379"/>
    </source>
</evidence>
<feature type="transmembrane region" description="Helical" evidence="1">
    <location>
        <begin position="6"/>
        <end position="26"/>
    </location>
</feature>
<sequence>MLPRKYYIVVAAASVVLATYLIGVSTTSDFDAFAKRAIRDLGHSPEPVVTQRLLRHLSEKRVQNVTEYLEQNANRGYYEVAIADAGLSPNQRESLAGRSATKLTVFSSQYFNTVVSRYELRILVYENASNLEQIEAYVFFHSL</sequence>
<name>A0A1H7DXQ5_9RHOB</name>
<accession>A0A1H7DXQ5</accession>
<dbReference type="AlphaFoldDB" id="A0A1H7DXQ5"/>